<dbReference type="Proteomes" id="UP000824998">
    <property type="component" value="Unassembled WGS sequence"/>
</dbReference>
<evidence type="ECO:0000313" key="2">
    <source>
        <dbReference type="Proteomes" id="UP000824998"/>
    </source>
</evidence>
<dbReference type="InterPro" id="IPR036412">
    <property type="entry name" value="HAD-like_sf"/>
</dbReference>
<dbReference type="GO" id="GO:0050308">
    <property type="term" value="F:sugar-phosphatase activity"/>
    <property type="evidence" value="ECO:0007669"/>
    <property type="project" value="TreeGrafter"/>
</dbReference>
<dbReference type="EMBL" id="MU251524">
    <property type="protein sequence ID" value="KAG9232905.1"/>
    <property type="molecule type" value="Genomic_DNA"/>
</dbReference>
<name>A0A9P8C483_9HELO</name>
<comment type="caution">
    <text evidence="1">The sequence shown here is derived from an EMBL/GenBank/DDBJ whole genome shotgun (WGS) entry which is preliminary data.</text>
</comment>
<keyword evidence="2" id="KW-1185">Reference proteome</keyword>
<dbReference type="OrthoDB" id="40579at2759"/>
<organism evidence="1 2">
    <name type="scientific">Amylocarpus encephaloides</name>
    <dbReference type="NCBI Taxonomy" id="45428"/>
    <lineage>
        <taxon>Eukaryota</taxon>
        <taxon>Fungi</taxon>
        <taxon>Dikarya</taxon>
        <taxon>Ascomycota</taxon>
        <taxon>Pezizomycotina</taxon>
        <taxon>Leotiomycetes</taxon>
        <taxon>Helotiales</taxon>
        <taxon>Helotiales incertae sedis</taxon>
        <taxon>Amylocarpus</taxon>
    </lineage>
</organism>
<accession>A0A9P8C483</accession>
<dbReference type="InterPro" id="IPR023198">
    <property type="entry name" value="PGP-like_dom2"/>
</dbReference>
<dbReference type="SFLD" id="SFLDG01129">
    <property type="entry name" value="C1.5:_HAD__Beta-PGM__Phosphata"/>
    <property type="match status" value="1"/>
</dbReference>
<sequence>MGSISASYSLPPRKVTFAGLLFDMDGTIIDSTTAVEKHWHTIGNELGVDPNVILQTSHGRRSMDVLKILSPEKANWEYIKHMEGLLPKLYGADAVEIPGARALLDSITTAKAPWAIVTSGTSPLVSGWLNVLKLPVPEHLVVAEDVENGKPDPSCYVMGRDKLGLRASDNILVLEDSPAGIRAGKAAGCKVLGVVTSHTVEQVVAAEPDWVVKDLKSVRMVGFINGGVELEICDALDLKSLA</sequence>
<reference evidence="1" key="1">
    <citation type="journal article" date="2021" name="IMA Fungus">
        <title>Genomic characterization of three marine fungi, including Emericellopsis atlantica sp. nov. with signatures of a generalist lifestyle and marine biomass degradation.</title>
        <authorList>
            <person name="Hagestad O.C."/>
            <person name="Hou L."/>
            <person name="Andersen J.H."/>
            <person name="Hansen E.H."/>
            <person name="Altermark B."/>
            <person name="Li C."/>
            <person name="Kuhnert E."/>
            <person name="Cox R.J."/>
            <person name="Crous P.W."/>
            <person name="Spatafora J.W."/>
            <person name="Lail K."/>
            <person name="Amirebrahimi M."/>
            <person name="Lipzen A."/>
            <person name="Pangilinan J."/>
            <person name="Andreopoulos W."/>
            <person name="Hayes R.D."/>
            <person name="Ng V."/>
            <person name="Grigoriev I.V."/>
            <person name="Jackson S.A."/>
            <person name="Sutton T.D.S."/>
            <person name="Dobson A.D.W."/>
            <person name="Rama T."/>
        </authorList>
    </citation>
    <scope>NUCLEOTIDE SEQUENCE</scope>
    <source>
        <strain evidence="1">TRa018bII</strain>
    </source>
</reference>
<dbReference type="InterPro" id="IPR006439">
    <property type="entry name" value="HAD-SF_hydro_IA"/>
</dbReference>
<dbReference type="PANTHER" id="PTHR43481">
    <property type="entry name" value="FRUCTOSE-1-PHOSPHATE PHOSPHATASE"/>
    <property type="match status" value="1"/>
</dbReference>
<dbReference type="PANTHER" id="PTHR43481:SF4">
    <property type="entry name" value="GLYCEROL-1-PHOSPHATE PHOSPHOHYDROLASE 1-RELATED"/>
    <property type="match status" value="1"/>
</dbReference>
<dbReference type="AlphaFoldDB" id="A0A9P8C483"/>
<dbReference type="InterPro" id="IPR041492">
    <property type="entry name" value="HAD_2"/>
</dbReference>
<dbReference type="SFLD" id="SFLDG01135">
    <property type="entry name" value="C1.5.6:_HAD__Beta-PGM__Phospha"/>
    <property type="match status" value="1"/>
</dbReference>
<dbReference type="SFLD" id="SFLDS00003">
    <property type="entry name" value="Haloacid_Dehalogenase"/>
    <property type="match status" value="1"/>
</dbReference>
<dbReference type="Gene3D" id="1.10.150.240">
    <property type="entry name" value="Putative phosphatase, domain 2"/>
    <property type="match status" value="1"/>
</dbReference>
<dbReference type="InterPro" id="IPR023214">
    <property type="entry name" value="HAD_sf"/>
</dbReference>
<dbReference type="NCBIfam" id="TIGR01509">
    <property type="entry name" value="HAD-SF-IA-v3"/>
    <property type="match status" value="1"/>
</dbReference>
<dbReference type="InterPro" id="IPR051806">
    <property type="entry name" value="HAD-like_SPP"/>
</dbReference>
<dbReference type="CDD" id="cd07527">
    <property type="entry name" value="HAD_ScGPP-like"/>
    <property type="match status" value="1"/>
</dbReference>
<dbReference type="PRINTS" id="PR00413">
    <property type="entry name" value="HADHALOGNASE"/>
</dbReference>
<dbReference type="Gene3D" id="3.40.50.1000">
    <property type="entry name" value="HAD superfamily/HAD-like"/>
    <property type="match status" value="1"/>
</dbReference>
<dbReference type="Pfam" id="PF13419">
    <property type="entry name" value="HAD_2"/>
    <property type="match status" value="1"/>
</dbReference>
<dbReference type="SUPFAM" id="SSF56784">
    <property type="entry name" value="HAD-like"/>
    <property type="match status" value="1"/>
</dbReference>
<protein>
    <submittedName>
        <fullName evidence="1">Glycerol-3-phosphate phosphatase-like protein</fullName>
    </submittedName>
</protein>
<proteinExistence type="predicted"/>
<evidence type="ECO:0000313" key="1">
    <source>
        <dbReference type="EMBL" id="KAG9232905.1"/>
    </source>
</evidence>
<gene>
    <name evidence="1" type="ORF">BJ875DRAFT_62233</name>
</gene>